<name>A0A9W7D2F1_9STRA</name>
<evidence type="ECO:0000313" key="2">
    <source>
        <dbReference type="EMBL" id="GMF53613.1"/>
    </source>
</evidence>
<dbReference type="AlphaFoldDB" id="A0A9W7D2F1"/>
<feature type="region of interest" description="Disordered" evidence="1">
    <location>
        <begin position="20"/>
        <end position="42"/>
    </location>
</feature>
<evidence type="ECO:0000313" key="3">
    <source>
        <dbReference type="Proteomes" id="UP001165121"/>
    </source>
</evidence>
<comment type="caution">
    <text evidence="2">The sequence shown here is derived from an EMBL/GenBank/DDBJ whole genome shotgun (WGS) entry which is preliminary data.</text>
</comment>
<protein>
    <submittedName>
        <fullName evidence="2">Unnamed protein product</fullName>
    </submittedName>
</protein>
<accession>A0A9W7D2F1</accession>
<keyword evidence="3" id="KW-1185">Reference proteome</keyword>
<gene>
    <name evidence="2" type="ORF">Pfra01_002220600</name>
</gene>
<dbReference type="EMBL" id="BSXT01003312">
    <property type="protein sequence ID" value="GMF53613.1"/>
    <property type="molecule type" value="Genomic_DNA"/>
</dbReference>
<reference evidence="2" key="1">
    <citation type="submission" date="2023-04" db="EMBL/GenBank/DDBJ databases">
        <title>Phytophthora fragariaefolia NBRC 109709.</title>
        <authorList>
            <person name="Ichikawa N."/>
            <person name="Sato H."/>
            <person name="Tonouchi N."/>
        </authorList>
    </citation>
    <scope>NUCLEOTIDE SEQUENCE</scope>
    <source>
        <strain evidence="2">NBRC 109709</strain>
    </source>
</reference>
<organism evidence="2 3">
    <name type="scientific">Phytophthora fragariaefolia</name>
    <dbReference type="NCBI Taxonomy" id="1490495"/>
    <lineage>
        <taxon>Eukaryota</taxon>
        <taxon>Sar</taxon>
        <taxon>Stramenopiles</taxon>
        <taxon>Oomycota</taxon>
        <taxon>Peronosporomycetes</taxon>
        <taxon>Peronosporales</taxon>
        <taxon>Peronosporaceae</taxon>
        <taxon>Phytophthora</taxon>
    </lineage>
</organism>
<dbReference type="Proteomes" id="UP001165121">
    <property type="component" value="Unassembled WGS sequence"/>
</dbReference>
<evidence type="ECO:0000256" key="1">
    <source>
        <dbReference type="SAM" id="MobiDB-lite"/>
    </source>
</evidence>
<sequence>MQLLVKCQLVRVWTTPGPIDKTQRDLEAGGDDGEREDGGGTGPVSYWWGGLVEKGDEDSELEDEVALPTLYVGKVSAPSTPKPTKSNWAKRDSIAILFADNTISLFDWTTSVIQWPSRNDMCRHRHDIHPYKVSMTNGATAQTAAANHLCTTLKCGNWNVIDSLSLELNVRSYSPGTNLTNEDGYSNNAAFPSSFAASAPSGGAAIPNDGFVKRLLSNPPTAGSDFTSSWPSVGGTATSTTISNQTFRGAFVAGAVTANEIMGAWNHMLKIKLIDLHPIFREIDLMANPQILLRFRVNPGTSAIAVDATKGMYLTSTTLSSGNSCSTSNFATAAAQQFQSPFDTAPWTLQPGSSIRNFNVRIDPTERFDISHDYDFHHFTNEVAKIGAINDDLTPELVNGLLDVVTH</sequence>
<proteinExistence type="predicted"/>